<reference evidence="1" key="1">
    <citation type="submission" date="2010-07" db="EMBL/GenBank/DDBJ databases">
        <title>Identification of Proteins Involved in Black Widow Spider Wrapping Silk Fibers.</title>
        <authorList>
            <person name="Nguyen A."/>
            <person name="Verduzco A."/>
            <person name="Vierra C."/>
        </authorList>
    </citation>
    <scope>NUCLEOTIDE SEQUENCE</scope>
</reference>
<feature type="non-terminal residue" evidence="1">
    <location>
        <position position="60"/>
    </location>
</feature>
<dbReference type="AlphaFoldDB" id="E7D1K6"/>
<feature type="non-terminal residue" evidence="1">
    <location>
        <position position="1"/>
    </location>
</feature>
<dbReference type="EMBL" id="HQ005956">
    <property type="protein sequence ID" value="ADV40250.1"/>
    <property type="molecule type" value="mRNA"/>
</dbReference>
<name>E7D1K6_LATHE</name>
<organism evidence="1">
    <name type="scientific">Latrodectus hesperus</name>
    <name type="common">Western black widow spider</name>
    <dbReference type="NCBI Taxonomy" id="256737"/>
    <lineage>
        <taxon>Eukaryota</taxon>
        <taxon>Metazoa</taxon>
        <taxon>Ecdysozoa</taxon>
        <taxon>Arthropoda</taxon>
        <taxon>Chelicerata</taxon>
        <taxon>Arachnida</taxon>
        <taxon>Araneae</taxon>
        <taxon>Araneomorphae</taxon>
        <taxon>Entelegynae</taxon>
        <taxon>Araneoidea</taxon>
        <taxon>Theridiidae</taxon>
        <taxon>Latrodectus</taxon>
    </lineage>
</organism>
<sequence length="60" mass="6919">IFKIFSISSASFATKVIDLKISCCVMNLVDKHGFLIPLFDIWFCYFRIPRDLLKLAIGSY</sequence>
<protein>
    <submittedName>
        <fullName evidence="1">Uncharacterized protein</fullName>
    </submittedName>
</protein>
<proteinExistence type="evidence at transcript level"/>
<evidence type="ECO:0000313" key="1">
    <source>
        <dbReference type="EMBL" id="ADV40250.1"/>
    </source>
</evidence>
<accession>E7D1K6</accession>